<evidence type="ECO:0000256" key="10">
    <source>
        <dbReference type="ARBA" id="ARBA00023295"/>
    </source>
</evidence>
<dbReference type="InterPro" id="IPR011160">
    <property type="entry name" value="Sphingomy_PDE"/>
</dbReference>
<dbReference type="CDD" id="cd00842">
    <property type="entry name" value="MPP_ASMase"/>
    <property type="match status" value="1"/>
</dbReference>
<comment type="subcellular location">
    <subcellularLocation>
        <location evidence="1">Secreted</location>
    </subcellularLocation>
</comment>
<sequence>MRFVVRLGTDCNPTFGGKSPEILTVLDTLVLSPDEVCGIVVGPNCGDPYNPLDNWNVTFPNVPQPAPVPPIPPKPGSPTLRVLHLSDTHYDAHYKAGSNANCGEPLCCRQDDGVPANTSDGAGKFGDYRNCDTPLWTLENMLQKLSAEKDTFDFIYWTGDLPAHDVWNQTRQDQLNILQHMVSLMLKYFPGKPVFPSLGNHEGAPVNSFPPPYITGKYSISWLYDALAQSWSNWLPKDVIALVQKGAYYTVSPHPGFRIISLNTNYCNSGNWWMLINTTDPTGELTWLIKTLQSAENAGEKVHILGHIPPGDQGCLKAWSWNYYRVVNRYQNIIAGQFYGHTHYDSFQVFYDETTLSKPVGVAYTAPSVTSYPGLNMGYRFYTVDGVYKGSSYQVLDHETFFLNLAKANVEGKITWEFEYSAKATYKMKSLYPSDWDNLIKVMMANQTVLETYNRLYFKSVHSGACDYTCRYARLCETRSARSSDPSLCKDLKV</sequence>
<evidence type="ECO:0000256" key="8">
    <source>
        <dbReference type="ARBA" id="ARBA00023157"/>
    </source>
</evidence>
<evidence type="ECO:0000256" key="3">
    <source>
        <dbReference type="ARBA" id="ARBA00022525"/>
    </source>
</evidence>
<feature type="disulfide bond" evidence="12">
    <location>
        <begin position="267"/>
        <end position="315"/>
    </location>
</feature>
<feature type="binding site" evidence="11">
    <location>
        <position position="307"/>
    </location>
    <ligand>
        <name>Zn(2+)</name>
        <dbReference type="ChEBI" id="CHEBI:29105"/>
        <label>2</label>
    </ligand>
</feature>
<keyword evidence="9" id="KW-0325">Glycoprotein</keyword>
<feature type="binding site" evidence="11">
    <location>
        <position position="343"/>
    </location>
    <ligand>
        <name>Zn(2+)</name>
        <dbReference type="ChEBI" id="CHEBI:29105"/>
        <label>1</label>
    </ligand>
</feature>
<dbReference type="AlphaFoldDB" id="A0AAV4A598"/>
<evidence type="ECO:0000259" key="13">
    <source>
        <dbReference type="Pfam" id="PF00149"/>
    </source>
</evidence>
<evidence type="ECO:0000256" key="5">
    <source>
        <dbReference type="ARBA" id="ARBA00022729"/>
    </source>
</evidence>
<dbReference type="GO" id="GO:0006685">
    <property type="term" value="P:sphingomyelin catabolic process"/>
    <property type="evidence" value="ECO:0007669"/>
    <property type="project" value="InterPro"/>
</dbReference>
<dbReference type="PANTHER" id="PTHR10340">
    <property type="entry name" value="SPHINGOMYELIN PHOSPHODIESTERASE"/>
    <property type="match status" value="1"/>
</dbReference>
<protein>
    <submittedName>
        <fullName evidence="15">Sphingomyelin phosphodiesterase</fullName>
    </submittedName>
</protein>
<comment type="cofactor">
    <cofactor evidence="11">
        <name>Zn(2+)</name>
        <dbReference type="ChEBI" id="CHEBI:29105"/>
    </cofactor>
    <text evidence="11">Binds 2 Zn(2+) ions per subunit.</text>
</comment>
<dbReference type="InterPro" id="IPR041805">
    <property type="entry name" value="ASMase/PPN1_MPP"/>
</dbReference>
<dbReference type="FunFam" id="3.60.21.10:FF:000077">
    <property type="entry name" value="Sphingomyelin phosphodiesterase"/>
    <property type="match status" value="1"/>
</dbReference>
<evidence type="ECO:0000256" key="1">
    <source>
        <dbReference type="ARBA" id="ARBA00004613"/>
    </source>
</evidence>
<dbReference type="InterPro" id="IPR004843">
    <property type="entry name" value="Calcineurin-like_PHP"/>
</dbReference>
<evidence type="ECO:0000256" key="7">
    <source>
        <dbReference type="ARBA" id="ARBA00022833"/>
    </source>
</evidence>
<reference evidence="15 16" key="1">
    <citation type="journal article" date="2021" name="Elife">
        <title>Chloroplast acquisition without the gene transfer in kleptoplastic sea slugs, Plakobranchus ocellatus.</title>
        <authorList>
            <person name="Maeda T."/>
            <person name="Takahashi S."/>
            <person name="Yoshida T."/>
            <person name="Shimamura S."/>
            <person name="Takaki Y."/>
            <person name="Nagai Y."/>
            <person name="Toyoda A."/>
            <person name="Suzuki Y."/>
            <person name="Arimoto A."/>
            <person name="Ishii H."/>
            <person name="Satoh N."/>
            <person name="Nishiyama T."/>
            <person name="Hasebe M."/>
            <person name="Maruyama T."/>
            <person name="Minagawa J."/>
            <person name="Obokata J."/>
            <person name="Shigenobu S."/>
        </authorList>
    </citation>
    <scope>NUCLEOTIDE SEQUENCE [LARGE SCALE GENOMIC DNA]</scope>
</reference>
<dbReference type="SUPFAM" id="SSF56300">
    <property type="entry name" value="Metallo-dependent phosphatases"/>
    <property type="match status" value="1"/>
</dbReference>
<evidence type="ECO:0000256" key="2">
    <source>
        <dbReference type="ARBA" id="ARBA00008234"/>
    </source>
</evidence>
<keyword evidence="6" id="KW-0378">Hydrolase</keyword>
<dbReference type="EMBL" id="BLXT01003539">
    <property type="protein sequence ID" value="GFO01813.1"/>
    <property type="molecule type" value="Genomic_DNA"/>
</dbReference>
<dbReference type="PANTHER" id="PTHR10340:SF34">
    <property type="entry name" value="SPHINGOMYELIN PHOSPHODIESTERASE"/>
    <property type="match status" value="1"/>
</dbReference>
<accession>A0AAV4A598</accession>
<feature type="binding site" evidence="11">
    <location>
        <position position="87"/>
    </location>
    <ligand>
        <name>Zn(2+)</name>
        <dbReference type="ChEBI" id="CHEBI:29105"/>
        <label>1</label>
    </ligand>
</feature>
<dbReference type="GO" id="GO:0005615">
    <property type="term" value="C:extracellular space"/>
    <property type="evidence" value="ECO:0007669"/>
    <property type="project" value="TreeGrafter"/>
</dbReference>
<dbReference type="GO" id="GO:0005764">
    <property type="term" value="C:lysosome"/>
    <property type="evidence" value="ECO:0007669"/>
    <property type="project" value="TreeGrafter"/>
</dbReference>
<keyword evidence="16" id="KW-1185">Reference proteome</keyword>
<feature type="binding site" evidence="11">
    <location>
        <position position="160"/>
    </location>
    <ligand>
        <name>Zn(2+)</name>
        <dbReference type="ChEBI" id="CHEBI:29105"/>
        <label>1</label>
    </ligand>
</feature>
<evidence type="ECO:0000256" key="4">
    <source>
        <dbReference type="ARBA" id="ARBA00022723"/>
    </source>
</evidence>
<evidence type="ECO:0000256" key="9">
    <source>
        <dbReference type="ARBA" id="ARBA00023180"/>
    </source>
</evidence>
<dbReference type="InterPro" id="IPR029052">
    <property type="entry name" value="Metallo-depent_PP-like"/>
</dbReference>
<dbReference type="Proteomes" id="UP000735302">
    <property type="component" value="Unassembled WGS sequence"/>
</dbReference>
<feature type="disulfide bond" evidence="12">
    <location>
        <begin position="108"/>
        <end position="131"/>
    </location>
</feature>
<evidence type="ECO:0000313" key="15">
    <source>
        <dbReference type="EMBL" id="GFO01813.1"/>
    </source>
</evidence>
<dbReference type="InterPro" id="IPR045473">
    <property type="entry name" value="ASM_C"/>
</dbReference>
<feature type="binding site" evidence="11">
    <location>
        <position position="160"/>
    </location>
    <ligand>
        <name>Zn(2+)</name>
        <dbReference type="ChEBI" id="CHEBI:29105"/>
        <label>2</label>
    </ligand>
</feature>
<comment type="similarity">
    <text evidence="2">Belongs to the acid sphingomyelinase family.</text>
</comment>
<keyword evidence="8 12" id="KW-1015">Disulfide bond</keyword>
<feature type="disulfide bond" evidence="12">
    <location>
        <begin position="102"/>
        <end position="107"/>
    </location>
</feature>
<dbReference type="PIRSF" id="PIRSF000948">
    <property type="entry name" value="Sphingomy_PDE"/>
    <property type="match status" value="1"/>
</dbReference>
<evidence type="ECO:0000259" key="14">
    <source>
        <dbReference type="Pfam" id="PF19272"/>
    </source>
</evidence>
<dbReference type="GO" id="GO:0046872">
    <property type="term" value="F:metal ion binding"/>
    <property type="evidence" value="ECO:0007669"/>
    <property type="project" value="UniProtKB-KW"/>
</dbReference>
<dbReference type="Pfam" id="PF19272">
    <property type="entry name" value="ASMase_C"/>
    <property type="match status" value="1"/>
</dbReference>
<name>A0AAV4A598_9GAST</name>
<evidence type="ECO:0000313" key="16">
    <source>
        <dbReference type="Proteomes" id="UP000735302"/>
    </source>
</evidence>
<keyword evidence="5" id="KW-0732">Signal</keyword>
<organism evidence="15 16">
    <name type="scientific">Plakobranchus ocellatus</name>
    <dbReference type="NCBI Taxonomy" id="259542"/>
    <lineage>
        <taxon>Eukaryota</taxon>
        <taxon>Metazoa</taxon>
        <taxon>Spiralia</taxon>
        <taxon>Lophotrochozoa</taxon>
        <taxon>Mollusca</taxon>
        <taxon>Gastropoda</taxon>
        <taxon>Heterobranchia</taxon>
        <taxon>Euthyneura</taxon>
        <taxon>Panpulmonata</taxon>
        <taxon>Sacoglossa</taxon>
        <taxon>Placobranchoidea</taxon>
        <taxon>Plakobranchidae</taxon>
        <taxon>Plakobranchus</taxon>
    </lineage>
</organism>
<feature type="binding site" evidence="11">
    <location>
        <position position="89"/>
    </location>
    <ligand>
        <name>Zn(2+)</name>
        <dbReference type="ChEBI" id="CHEBI:29105"/>
        <label>1</label>
    </ligand>
</feature>
<feature type="binding site" evidence="11">
    <location>
        <position position="200"/>
    </location>
    <ligand>
        <name>Zn(2+)</name>
        <dbReference type="ChEBI" id="CHEBI:29105"/>
        <label>2</label>
    </ligand>
</feature>
<evidence type="ECO:0000256" key="11">
    <source>
        <dbReference type="PIRSR" id="PIRSR000948-1"/>
    </source>
</evidence>
<comment type="caution">
    <text evidence="15">The sequence shown here is derived from an EMBL/GenBank/DDBJ whole genome shotgun (WGS) entry which is preliminary data.</text>
</comment>
<keyword evidence="7 11" id="KW-0862">Zinc</keyword>
<keyword evidence="10" id="KW-0326">Glycosidase</keyword>
<dbReference type="GO" id="GO:0061750">
    <property type="term" value="F:acid sphingomyelin phosphodiesterase activity"/>
    <property type="evidence" value="ECO:0007669"/>
    <property type="project" value="TreeGrafter"/>
</dbReference>
<proteinExistence type="inferred from homology"/>
<evidence type="ECO:0000256" key="12">
    <source>
        <dbReference type="PIRSR" id="PIRSR000948-2"/>
    </source>
</evidence>
<dbReference type="Gene3D" id="3.60.21.10">
    <property type="match status" value="1"/>
</dbReference>
<feature type="binding site" evidence="11">
    <location>
        <position position="341"/>
    </location>
    <ligand>
        <name>Zn(2+)</name>
        <dbReference type="ChEBI" id="CHEBI:29105"/>
        <label>2</label>
    </ligand>
</feature>
<evidence type="ECO:0000256" key="6">
    <source>
        <dbReference type="ARBA" id="ARBA00022801"/>
    </source>
</evidence>
<dbReference type="Pfam" id="PF00149">
    <property type="entry name" value="Metallophos"/>
    <property type="match status" value="1"/>
</dbReference>
<gene>
    <name evidence="15" type="ORF">PoB_002831800</name>
</gene>
<keyword evidence="4 11" id="KW-0479">Metal-binding</keyword>
<dbReference type="GO" id="GO:0016020">
    <property type="term" value="C:membrane"/>
    <property type="evidence" value="ECO:0007669"/>
    <property type="project" value="GOC"/>
</dbReference>
<dbReference type="GO" id="GO:0016798">
    <property type="term" value="F:hydrolase activity, acting on glycosyl bonds"/>
    <property type="evidence" value="ECO:0007669"/>
    <property type="project" value="UniProtKB-KW"/>
</dbReference>
<feature type="domain" description="Sphingomyelin phosphodiesterase C-terminal" evidence="14">
    <location>
        <begin position="375"/>
        <end position="477"/>
    </location>
</feature>
<feature type="domain" description="Calcineurin-like phosphoesterase" evidence="13">
    <location>
        <begin position="80"/>
        <end position="344"/>
    </location>
</feature>
<keyword evidence="3" id="KW-0964">Secreted</keyword>
<feature type="disulfide bond" evidence="12">
    <location>
        <begin position="466"/>
        <end position="470"/>
    </location>
</feature>
<dbReference type="GO" id="GO:0046513">
    <property type="term" value="P:ceramide biosynthetic process"/>
    <property type="evidence" value="ECO:0007669"/>
    <property type="project" value="TreeGrafter"/>
</dbReference>